<evidence type="ECO:0000259" key="9">
    <source>
        <dbReference type="PROSITE" id="PS50836"/>
    </source>
</evidence>
<comment type="caution">
    <text evidence="11">The sequence shown here is derived from an EMBL/GenBank/DDBJ whole genome shotgun (WGS) entry which is preliminary data.</text>
</comment>
<dbReference type="AlphaFoldDB" id="A0A843U3U5"/>
<keyword evidence="3 8" id="KW-0812">Transmembrane</keyword>
<keyword evidence="4" id="KW-0732">Signal</keyword>
<feature type="domain" description="Cytochrome b561" evidence="10">
    <location>
        <begin position="262"/>
        <end position="454"/>
    </location>
</feature>
<evidence type="ECO:0000313" key="11">
    <source>
        <dbReference type="EMBL" id="MQL76193.1"/>
    </source>
</evidence>
<dbReference type="OrthoDB" id="19261at2759"/>
<evidence type="ECO:0000313" key="12">
    <source>
        <dbReference type="Proteomes" id="UP000652761"/>
    </source>
</evidence>
<evidence type="ECO:0000256" key="5">
    <source>
        <dbReference type="ARBA" id="ARBA00022982"/>
    </source>
</evidence>
<accession>A0A843U3U5</accession>
<keyword evidence="6 8" id="KW-1133">Transmembrane helix</keyword>
<dbReference type="PANTHER" id="PTHR23130">
    <property type="entry name" value="CYTOCHROME B561 AND DOMON DOMAIN-CONTAINING PROTEIN"/>
    <property type="match status" value="1"/>
</dbReference>
<evidence type="ECO:0000256" key="1">
    <source>
        <dbReference type="ARBA" id="ARBA00004370"/>
    </source>
</evidence>
<evidence type="ECO:0000256" key="3">
    <source>
        <dbReference type="ARBA" id="ARBA00022692"/>
    </source>
</evidence>
<dbReference type="Gene3D" id="1.20.120.1770">
    <property type="match status" value="1"/>
</dbReference>
<keyword evidence="7 8" id="KW-0472">Membrane</keyword>
<reference evidence="11" key="1">
    <citation type="submission" date="2017-07" db="EMBL/GenBank/DDBJ databases">
        <title>Taro Niue Genome Assembly and Annotation.</title>
        <authorList>
            <person name="Atibalentja N."/>
            <person name="Keating K."/>
            <person name="Fields C.J."/>
        </authorList>
    </citation>
    <scope>NUCLEOTIDE SEQUENCE</scope>
    <source>
        <strain evidence="11">Niue_2</strain>
        <tissue evidence="11">Leaf</tissue>
    </source>
</reference>
<dbReference type="InterPro" id="IPR005018">
    <property type="entry name" value="DOMON_domain"/>
</dbReference>
<feature type="transmembrane region" description="Helical" evidence="8">
    <location>
        <begin position="332"/>
        <end position="352"/>
    </location>
</feature>
<keyword evidence="2" id="KW-0813">Transport</keyword>
<keyword evidence="12" id="KW-1185">Reference proteome</keyword>
<dbReference type="CDD" id="cd08760">
    <property type="entry name" value="Cyt_b561_FRRS1_like"/>
    <property type="match status" value="1"/>
</dbReference>
<gene>
    <name evidence="11" type="ORF">Taro_008558</name>
</gene>
<evidence type="ECO:0000256" key="6">
    <source>
        <dbReference type="ARBA" id="ARBA00022989"/>
    </source>
</evidence>
<organism evidence="11 12">
    <name type="scientific">Colocasia esculenta</name>
    <name type="common">Wild taro</name>
    <name type="synonym">Arum esculentum</name>
    <dbReference type="NCBI Taxonomy" id="4460"/>
    <lineage>
        <taxon>Eukaryota</taxon>
        <taxon>Viridiplantae</taxon>
        <taxon>Streptophyta</taxon>
        <taxon>Embryophyta</taxon>
        <taxon>Tracheophyta</taxon>
        <taxon>Spermatophyta</taxon>
        <taxon>Magnoliopsida</taxon>
        <taxon>Liliopsida</taxon>
        <taxon>Araceae</taxon>
        <taxon>Aroideae</taxon>
        <taxon>Colocasieae</taxon>
        <taxon>Colocasia</taxon>
    </lineage>
</organism>
<dbReference type="InterPro" id="IPR045266">
    <property type="entry name" value="DOH_DOMON"/>
</dbReference>
<feature type="transmembrane region" description="Helical" evidence="8">
    <location>
        <begin position="395"/>
        <end position="416"/>
    </location>
</feature>
<feature type="domain" description="DOMON" evidence="9">
    <location>
        <begin position="143"/>
        <end position="255"/>
    </location>
</feature>
<dbReference type="SMART" id="SM00665">
    <property type="entry name" value="B561"/>
    <property type="match status" value="1"/>
</dbReference>
<evidence type="ECO:0000256" key="7">
    <source>
        <dbReference type="ARBA" id="ARBA00023136"/>
    </source>
</evidence>
<comment type="subcellular location">
    <subcellularLocation>
        <location evidence="1">Membrane</location>
    </subcellularLocation>
</comment>
<evidence type="ECO:0000256" key="2">
    <source>
        <dbReference type="ARBA" id="ARBA00022448"/>
    </source>
</evidence>
<evidence type="ECO:0000259" key="10">
    <source>
        <dbReference type="PROSITE" id="PS50939"/>
    </source>
</evidence>
<proteinExistence type="predicted"/>
<dbReference type="Pfam" id="PF03188">
    <property type="entry name" value="Cytochrom_B561"/>
    <property type="match status" value="1"/>
</dbReference>
<sequence length="454" mass="48419">RQAQEGSCSISGSITPVAPAGECRRFSLASHLPVFTRSPATFLNPTHLQSSAPKHAQRPQETNDTEMKAPLIAILLFSLLFLSGCLAADKDGDGDGDGDKSGGSAASNSSSADSCSAKLSISPAQLIPFSTSSLRCYTAWSSRDFVLLYKEEGPSLWSFVLSAPDSNAYISVGFSPSGNMVGSSAVAGWIGSNGGPGKAKKYYLGGTTSDKCPPDQGALQLVNNSAVIVSQSSRLYLAFQLNTTQPLSRLIYAVGPQGKLPGSDNILPVHQDMVSTTVDYTTGQASINGGSETLKTTHGVLAMAGWGVLMPIGMLVARYFKHWDPLWFYTHISLQGLGFGLGLAGVVTGFSLEEKVGKNVDTHKALGILVLVLGSLQVMAFLARPGKSSKVRKFWNWYHYYVGRAAVALGIANIFYGLSLADEEKSWSIGYGVYLGVWFLVCLVLEILMCMRNK</sequence>
<protein>
    <recommendedName>
        <fullName evidence="13">Cytochrome b561 and DOMON domain-containing protein</fullName>
    </recommendedName>
</protein>
<feature type="transmembrane region" description="Helical" evidence="8">
    <location>
        <begin position="300"/>
        <end position="320"/>
    </location>
</feature>
<dbReference type="EMBL" id="NMUH01000285">
    <property type="protein sequence ID" value="MQL76193.1"/>
    <property type="molecule type" value="Genomic_DNA"/>
</dbReference>
<dbReference type="Proteomes" id="UP000652761">
    <property type="component" value="Unassembled WGS sequence"/>
</dbReference>
<feature type="non-terminal residue" evidence="11">
    <location>
        <position position="1"/>
    </location>
</feature>
<dbReference type="PANTHER" id="PTHR23130:SF171">
    <property type="entry name" value="OS01G0895300 PROTEIN"/>
    <property type="match status" value="1"/>
</dbReference>
<keyword evidence="5" id="KW-0249">Electron transport</keyword>
<name>A0A843U3U5_COLES</name>
<dbReference type="PROSITE" id="PS50836">
    <property type="entry name" value="DOMON"/>
    <property type="match status" value="1"/>
</dbReference>
<dbReference type="CDD" id="cd09631">
    <property type="entry name" value="DOMON_DOH"/>
    <property type="match status" value="1"/>
</dbReference>
<dbReference type="PROSITE" id="PS50939">
    <property type="entry name" value="CYTOCHROME_B561"/>
    <property type="match status" value="1"/>
</dbReference>
<feature type="transmembrane region" description="Helical" evidence="8">
    <location>
        <begin position="364"/>
        <end position="383"/>
    </location>
</feature>
<evidence type="ECO:0008006" key="13">
    <source>
        <dbReference type="Google" id="ProtNLM"/>
    </source>
</evidence>
<dbReference type="GO" id="GO:0016020">
    <property type="term" value="C:membrane"/>
    <property type="evidence" value="ECO:0007669"/>
    <property type="project" value="UniProtKB-SubCell"/>
</dbReference>
<dbReference type="SMART" id="SM00664">
    <property type="entry name" value="DoH"/>
    <property type="match status" value="1"/>
</dbReference>
<dbReference type="InterPro" id="IPR006593">
    <property type="entry name" value="Cyt_b561/ferric_Rdtase_TM"/>
</dbReference>
<evidence type="ECO:0000256" key="8">
    <source>
        <dbReference type="SAM" id="Phobius"/>
    </source>
</evidence>
<evidence type="ECO:0000256" key="4">
    <source>
        <dbReference type="ARBA" id="ARBA00022729"/>
    </source>
</evidence>
<feature type="transmembrane region" description="Helical" evidence="8">
    <location>
        <begin position="428"/>
        <end position="448"/>
    </location>
</feature>